<dbReference type="GO" id="GO:0006952">
    <property type="term" value="P:defense response"/>
    <property type="evidence" value="ECO:0000318"/>
    <property type="project" value="GO_Central"/>
</dbReference>
<protein>
    <recommendedName>
        <fullName evidence="14">FAD-binding FR-type domain-containing protein</fullName>
    </recommendedName>
</protein>
<feature type="transmembrane region" description="Helical" evidence="13">
    <location>
        <begin position="158"/>
        <end position="180"/>
    </location>
</feature>
<dbReference type="SUPFAM" id="SSF63380">
    <property type="entry name" value="Riboflavin synthase domain-like"/>
    <property type="match status" value="1"/>
</dbReference>
<dbReference type="PANTHER" id="PTHR11972">
    <property type="entry name" value="NADPH OXIDASE"/>
    <property type="match status" value="1"/>
</dbReference>
<organism evidence="16 17">
    <name type="scientific">Helobdella robusta</name>
    <name type="common">Californian leech</name>
    <dbReference type="NCBI Taxonomy" id="6412"/>
    <lineage>
        <taxon>Eukaryota</taxon>
        <taxon>Metazoa</taxon>
        <taxon>Spiralia</taxon>
        <taxon>Lophotrochozoa</taxon>
        <taxon>Annelida</taxon>
        <taxon>Clitellata</taxon>
        <taxon>Hirudinea</taxon>
        <taxon>Rhynchobdellida</taxon>
        <taxon>Glossiphoniidae</taxon>
        <taxon>Helobdella</taxon>
    </lineage>
</organism>
<dbReference type="EMBL" id="AMQM01000776">
    <property type="status" value="NOT_ANNOTATED_CDS"/>
    <property type="molecule type" value="Genomic_DNA"/>
</dbReference>
<dbReference type="EMBL" id="KB096742">
    <property type="protein sequence ID" value="ESO02032.1"/>
    <property type="molecule type" value="Genomic_DNA"/>
</dbReference>
<dbReference type="FunFam" id="3.40.50.80:FF:000004">
    <property type="entry name" value="NADPH oxidase isoform 2"/>
    <property type="match status" value="1"/>
</dbReference>
<keyword evidence="7" id="KW-0521">NADP</keyword>
<evidence type="ECO:0000313" key="15">
    <source>
        <dbReference type="EMBL" id="ESO02032.1"/>
    </source>
</evidence>
<keyword evidence="17" id="KW-1185">Reference proteome</keyword>
<dbReference type="GO" id="GO:0005886">
    <property type="term" value="C:plasma membrane"/>
    <property type="evidence" value="ECO:0000318"/>
    <property type="project" value="GO_Central"/>
</dbReference>
<dbReference type="eggNOG" id="KOG0039">
    <property type="taxonomic scope" value="Eukaryota"/>
</dbReference>
<gene>
    <name evidence="16" type="primary">20213901</name>
    <name evidence="15" type="ORF">HELRODRAFT_66368</name>
</gene>
<dbReference type="Proteomes" id="UP000015101">
    <property type="component" value="Unassembled WGS sequence"/>
</dbReference>
<feature type="transmembrane region" description="Helical" evidence="13">
    <location>
        <begin position="90"/>
        <end position="109"/>
    </location>
</feature>
<dbReference type="OMA" id="FTFAKEH"/>
<evidence type="ECO:0000256" key="6">
    <source>
        <dbReference type="ARBA" id="ARBA00022827"/>
    </source>
</evidence>
<evidence type="ECO:0000313" key="17">
    <source>
        <dbReference type="Proteomes" id="UP000015101"/>
    </source>
</evidence>
<dbReference type="GO" id="GO:0016174">
    <property type="term" value="F:NAD(P)H oxidase H2O2-forming activity"/>
    <property type="evidence" value="ECO:0000318"/>
    <property type="project" value="GO_Central"/>
</dbReference>
<dbReference type="PANTHER" id="PTHR11972:SF153">
    <property type="entry name" value="SUPEROXIDE-GENERATING NADPH OXIDASE HEAVY CHAIN SUBUNIT A"/>
    <property type="match status" value="1"/>
</dbReference>
<evidence type="ECO:0000256" key="4">
    <source>
        <dbReference type="ARBA" id="ARBA00022692"/>
    </source>
</evidence>
<keyword evidence="9" id="KW-0560">Oxidoreductase</keyword>
<dbReference type="SUPFAM" id="SSF52343">
    <property type="entry name" value="Ferredoxin reductase-like, C-terminal NADP-linked domain"/>
    <property type="match status" value="1"/>
</dbReference>
<dbReference type="GO" id="GO:0042554">
    <property type="term" value="P:superoxide anion generation"/>
    <property type="evidence" value="ECO:0000318"/>
    <property type="project" value="GO_Central"/>
</dbReference>
<dbReference type="EnsemblMetazoa" id="HelroT66368">
    <property type="protein sequence ID" value="HelroP66368"/>
    <property type="gene ID" value="HelroG66368"/>
</dbReference>
<dbReference type="InterPro" id="IPR017938">
    <property type="entry name" value="Riboflavin_synthase-like_b-brl"/>
</dbReference>
<dbReference type="STRING" id="6412.T1FYK3"/>
<dbReference type="RefSeq" id="XP_009019440.1">
    <property type="nucleotide sequence ID" value="XM_009021192.1"/>
</dbReference>
<dbReference type="InterPro" id="IPR017927">
    <property type="entry name" value="FAD-bd_FR_type"/>
</dbReference>
<keyword evidence="3" id="KW-0285">Flavoprotein</keyword>
<evidence type="ECO:0000256" key="3">
    <source>
        <dbReference type="ARBA" id="ARBA00022630"/>
    </source>
</evidence>
<name>T1FYK3_HELRO</name>
<dbReference type="FunFam" id="2.40.30.10:FF:000059">
    <property type="entry name" value="dual oxidase isoform X1"/>
    <property type="match status" value="1"/>
</dbReference>
<dbReference type="InterPro" id="IPR039261">
    <property type="entry name" value="FNR_nucleotide-bd"/>
</dbReference>
<evidence type="ECO:0000256" key="1">
    <source>
        <dbReference type="ARBA" id="ARBA00004141"/>
    </source>
</evidence>
<dbReference type="KEGG" id="hro:HELRODRAFT_66368"/>
<reference evidence="15 17" key="2">
    <citation type="journal article" date="2013" name="Nature">
        <title>Insights into bilaterian evolution from three spiralian genomes.</title>
        <authorList>
            <person name="Simakov O."/>
            <person name="Marletaz F."/>
            <person name="Cho S.J."/>
            <person name="Edsinger-Gonzales E."/>
            <person name="Havlak P."/>
            <person name="Hellsten U."/>
            <person name="Kuo D.H."/>
            <person name="Larsson T."/>
            <person name="Lv J."/>
            <person name="Arendt D."/>
            <person name="Savage R."/>
            <person name="Osoegawa K."/>
            <person name="de Jong P."/>
            <person name="Grimwood J."/>
            <person name="Chapman J.A."/>
            <person name="Shapiro H."/>
            <person name="Aerts A."/>
            <person name="Otillar R.P."/>
            <person name="Terry A.Y."/>
            <person name="Boore J.L."/>
            <person name="Grigoriev I.V."/>
            <person name="Lindberg D.R."/>
            <person name="Seaver E.C."/>
            <person name="Weisblat D.A."/>
            <person name="Putnam N.H."/>
            <person name="Rokhsar D.S."/>
        </authorList>
    </citation>
    <scope>NUCLEOTIDE SEQUENCE</scope>
</reference>
<keyword evidence="8 13" id="KW-1133">Transmembrane helix</keyword>
<dbReference type="Gene3D" id="3.40.50.80">
    <property type="entry name" value="Nucleotide-binding domain of ferredoxin-NADP reductase (FNR) module"/>
    <property type="match status" value="1"/>
</dbReference>
<dbReference type="GO" id="GO:0016175">
    <property type="term" value="F:superoxide-generating NAD(P)H oxidase activity"/>
    <property type="evidence" value="ECO:0000318"/>
    <property type="project" value="GO_Central"/>
</dbReference>
<dbReference type="PROSITE" id="PS51384">
    <property type="entry name" value="FAD_FR"/>
    <property type="match status" value="1"/>
</dbReference>
<feature type="transmembrane region" description="Helical" evidence="13">
    <location>
        <begin position="192"/>
        <end position="212"/>
    </location>
</feature>
<sequence>IIWLIGNCLAFGLTFSSYVNKREYAYLFSLLGYSIAISRGAAVALNLNCALVLLPVCRKSLSFVRSCICSARAQNYFCNVSRQQLDHHILFHKIIAYAICFWTVVHIAGHTFNLERFIEATRTKNESVNYHLSSLPHNAYTTWINPIPRNNTNPIYEMMVMIPGWTGLLATVILILIASASTKSVRHKVHEIFAYNHYLFILFFAFIVVHGFGRVVKRQSNDEEHSPYLCQTVPERWGNSSECPPPTFDSDPPTTWMWVVGSLILYFLEICLKVVNRFRRVNIREITLYPMNVVEIKMTKKNFKSRPGQYVTIMCPQISYFQWHPFTLTSAPNDDYFSVHVQAVGDWTNKFLKLVQHSKEDDSVMFPNLAVDGPFGNCCENVYKYEVLLLIGAGIGVTPFASILKDICYQHMNNKEMGIVKKIKFIWLCRDQSFKWLDGMLKQLEQTMQNADKRDFIEIEIFWTSGWDVNMQQQMVETISDAVDCLTGLRSKTQFGRPNWKNIFEILASEYLTEKIGVFFCGPKVLGKILKNLCIKYSRMPHITPQFVYHKENF</sequence>
<dbReference type="PRINTS" id="PR00466">
    <property type="entry name" value="GP91PHOX"/>
</dbReference>
<evidence type="ECO:0000256" key="9">
    <source>
        <dbReference type="ARBA" id="ARBA00023002"/>
    </source>
</evidence>
<dbReference type="InterPro" id="IPR013121">
    <property type="entry name" value="Fe_red_NAD-bd_6"/>
</dbReference>
<evidence type="ECO:0000256" key="13">
    <source>
        <dbReference type="SAM" id="Phobius"/>
    </source>
</evidence>
<evidence type="ECO:0000313" key="16">
    <source>
        <dbReference type="EnsemblMetazoa" id="HelroP66368"/>
    </source>
</evidence>
<dbReference type="GeneID" id="20213901"/>
<dbReference type="InterPro" id="IPR013112">
    <property type="entry name" value="FAD-bd_8"/>
</dbReference>
<dbReference type="CDD" id="cd06186">
    <property type="entry name" value="NOX_Duox_like_FAD_NADP"/>
    <property type="match status" value="1"/>
</dbReference>
<evidence type="ECO:0000256" key="8">
    <source>
        <dbReference type="ARBA" id="ARBA00022989"/>
    </source>
</evidence>
<keyword evidence="10" id="KW-0408">Iron</keyword>
<dbReference type="InterPro" id="IPR013130">
    <property type="entry name" value="Fe3_Rdtase_TM_dom"/>
</dbReference>
<dbReference type="GO" id="GO:0046872">
    <property type="term" value="F:metal ion binding"/>
    <property type="evidence" value="ECO:0007669"/>
    <property type="project" value="UniProtKB-KW"/>
</dbReference>
<keyword evidence="2" id="KW-0349">Heme</keyword>
<proteinExistence type="predicted"/>
<dbReference type="SFLD" id="SFLDG01169">
    <property type="entry name" value="NADPH_oxidase_subgroup_(NOX)"/>
    <property type="match status" value="1"/>
</dbReference>
<dbReference type="GO" id="GO:0009653">
    <property type="term" value="P:anatomical structure morphogenesis"/>
    <property type="evidence" value="ECO:0007669"/>
    <property type="project" value="UniProtKB-ARBA"/>
</dbReference>
<dbReference type="AlphaFoldDB" id="T1FYK3"/>
<dbReference type="CTD" id="20213901"/>
<dbReference type="OrthoDB" id="167398at2759"/>
<evidence type="ECO:0000256" key="11">
    <source>
        <dbReference type="ARBA" id="ARBA00023136"/>
    </source>
</evidence>
<evidence type="ECO:0000256" key="12">
    <source>
        <dbReference type="ARBA" id="ARBA00049908"/>
    </source>
</evidence>
<dbReference type="InterPro" id="IPR000778">
    <property type="entry name" value="Cyt_b245_heavy_chain"/>
</dbReference>
<keyword evidence="5" id="KW-0479">Metal-binding</keyword>
<feature type="transmembrane region" description="Helical" evidence="13">
    <location>
        <begin position="255"/>
        <end position="275"/>
    </location>
</feature>
<comment type="subcellular location">
    <subcellularLocation>
        <location evidence="1">Membrane</location>
        <topology evidence="1">Multi-pass membrane protein</topology>
    </subcellularLocation>
</comment>
<evidence type="ECO:0000256" key="2">
    <source>
        <dbReference type="ARBA" id="ARBA00022617"/>
    </source>
</evidence>
<dbReference type="HOGENOM" id="CLU_005646_3_1_1"/>
<evidence type="ECO:0000256" key="7">
    <source>
        <dbReference type="ARBA" id="ARBA00022857"/>
    </source>
</evidence>
<accession>T1FYK3</accession>
<keyword evidence="11 13" id="KW-0472">Membrane</keyword>
<dbReference type="InterPro" id="IPR050369">
    <property type="entry name" value="RBOH/FRE"/>
</dbReference>
<comment type="catalytic activity">
    <reaction evidence="12">
        <text>NADPH + 2 O2 = 2 superoxide + NADP(+) + H(+)</text>
        <dbReference type="Rhea" id="RHEA:63180"/>
        <dbReference type="ChEBI" id="CHEBI:15378"/>
        <dbReference type="ChEBI" id="CHEBI:15379"/>
        <dbReference type="ChEBI" id="CHEBI:18421"/>
        <dbReference type="ChEBI" id="CHEBI:57783"/>
        <dbReference type="ChEBI" id="CHEBI:58349"/>
    </reaction>
</comment>
<dbReference type="InParanoid" id="T1FYK3"/>
<evidence type="ECO:0000259" key="14">
    <source>
        <dbReference type="PROSITE" id="PS51384"/>
    </source>
</evidence>
<feature type="domain" description="FAD-binding FR-type" evidence="14">
    <location>
        <begin position="273"/>
        <end position="381"/>
    </location>
</feature>
<keyword evidence="6" id="KW-0274">FAD</keyword>
<dbReference type="Pfam" id="PF01794">
    <property type="entry name" value="Ferric_reduct"/>
    <property type="match status" value="1"/>
</dbReference>
<dbReference type="Gene3D" id="2.40.30.10">
    <property type="entry name" value="Translation factors"/>
    <property type="match status" value="1"/>
</dbReference>
<dbReference type="FunCoup" id="T1FYK3">
    <property type="interactions" value="38"/>
</dbReference>
<feature type="transmembrane region" description="Helical" evidence="13">
    <location>
        <begin position="24"/>
        <end position="56"/>
    </location>
</feature>
<dbReference type="Pfam" id="PF08030">
    <property type="entry name" value="NAD_binding_6"/>
    <property type="match status" value="1"/>
</dbReference>
<reference evidence="17" key="1">
    <citation type="submission" date="2012-12" db="EMBL/GenBank/DDBJ databases">
        <authorList>
            <person name="Hellsten U."/>
            <person name="Grimwood J."/>
            <person name="Chapman J.A."/>
            <person name="Shapiro H."/>
            <person name="Aerts A."/>
            <person name="Otillar R.P."/>
            <person name="Terry A.Y."/>
            <person name="Boore J.L."/>
            <person name="Simakov O."/>
            <person name="Marletaz F."/>
            <person name="Cho S.-J."/>
            <person name="Edsinger-Gonzales E."/>
            <person name="Havlak P."/>
            <person name="Kuo D.-H."/>
            <person name="Larsson T."/>
            <person name="Lv J."/>
            <person name="Arendt D."/>
            <person name="Savage R."/>
            <person name="Osoegawa K."/>
            <person name="de Jong P."/>
            <person name="Lindberg D.R."/>
            <person name="Seaver E.C."/>
            <person name="Weisblat D.A."/>
            <person name="Putnam N.H."/>
            <person name="Grigoriev I.V."/>
            <person name="Rokhsar D.S."/>
        </authorList>
    </citation>
    <scope>NUCLEOTIDE SEQUENCE</scope>
</reference>
<evidence type="ECO:0000256" key="5">
    <source>
        <dbReference type="ARBA" id="ARBA00022723"/>
    </source>
</evidence>
<reference evidence="16" key="3">
    <citation type="submission" date="2015-06" db="UniProtKB">
        <authorList>
            <consortium name="EnsemblMetazoa"/>
        </authorList>
    </citation>
    <scope>IDENTIFICATION</scope>
</reference>
<dbReference type="GO" id="GO:0043020">
    <property type="term" value="C:NADPH oxidase complex"/>
    <property type="evidence" value="ECO:0000318"/>
    <property type="project" value="GO_Central"/>
</dbReference>
<dbReference type="Pfam" id="PF08022">
    <property type="entry name" value="FAD_binding_8"/>
    <property type="match status" value="1"/>
</dbReference>
<dbReference type="GO" id="GO:0042742">
    <property type="term" value="P:defense response to bacterium"/>
    <property type="evidence" value="ECO:0007669"/>
    <property type="project" value="UniProtKB-ARBA"/>
</dbReference>
<evidence type="ECO:0000256" key="10">
    <source>
        <dbReference type="ARBA" id="ARBA00023004"/>
    </source>
</evidence>
<keyword evidence="4 13" id="KW-0812">Transmembrane</keyword>